<organism evidence="2 3">
    <name type="scientific">Thermogemmatispora aurantia</name>
    <dbReference type="NCBI Taxonomy" id="2045279"/>
    <lineage>
        <taxon>Bacteria</taxon>
        <taxon>Bacillati</taxon>
        <taxon>Chloroflexota</taxon>
        <taxon>Ktedonobacteria</taxon>
        <taxon>Thermogemmatisporales</taxon>
        <taxon>Thermogemmatisporaceae</taxon>
        <taxon>Thermogemmatispora</taxon>
    </lineage>
</organism>
<dbReference type="Proteomes" id="UP000334820">
    <property type="component" value="Unassembled WGS sequence"/>
</dbReference>
<dbReference type="Pfam" id="PF00561">
    <property type="entry name" value="Abhydrolase_1"/>
    <property type="match status" value="1"/>
</dbReference>
<proteinExistence type="predicted"/>
<reference evidence="2 3" key="1">
    <citation type="journal article" date="2019" name="Int. J. Syst. Evol. Microbiol.">
        <title>Thermogemmatispora aurantia sp. nov. and Thermogemmatispora argillosa sp. nov., within the class Ktedonobacteria, and emended description of the genus Thermogemmatispora.</title>
        <authorList>
            <person name="Zheng Y."/>
            <person name="Wang C.M."/>
            <person name="Sakai Y."/>
            <person name="Abe K."/>
            <person name="Yokota A."/>
            <person name="Yabe S."/>
        </authorList>
    </citation>
    <scope>NUCLEOTIDE SEQUENCE [LARGE SCALE GENOMIC DNA]</scope>
    <source>
        <strain evidence="2 3">A1-2</strain>
    </source>
</reference>
<dbReference type="InterPro" id="IPR000073">
    <property type="entry name" value="AB_hydrolase_1"/>
</dbReference>
<evidence type="ECO:0000313" key="3">
    <source>
        <dbReference type="Proteomes" id="UP000334820"/>
    </source>
</evidence>
<dbReference type="PANTHER" id="PTHR45763">
    <property type="entry name" value="HYDROLASE, ALPHA/BETA FOLD FAMILY PROTEIN, EXPRESSED-RELATED"/>
    <property type="match status" value="1"/>
</dbReference>
<dbReference type="Gene3D" id="3.40.50.1820">
    <property type="entry name" value="alpha/beta hydrolase"/>
    <property type="match status" value="1"/>
</dbReference>
<dbReference type="EMBL" id="BKZV01000003">
    <property type="protein sequence ID" value="GER83910.1"/>
    <property type="molecule type" value="Genomic_DNA"/>
</dbReference>
<dbReference type="RefSeq" id="WP_151728602.1">
    <property type="nucleotide sequence ID" value="NZ_BKZV01000003.1"/>
</dbReference>
<evidence type="ECO:0000259" key="1">
    <source>
        <dbReference type="Pfam" id="PF00561"/>
    </source>
</evidence>
<comment type="caution">
    <text evidence="2">The sequence shown here is derived from an EMBL/GenBank/DDBJ whole genome shotgun (WGS) entry which is preliminary data.</text>
</comment>
<keyword evidence="3" id="KW-1185">Reference proteome</keyword>
<accession>A0A5J4KB61</accession>
<dbReference type="AlphaFoldDB" id="A0A5J4KB61"/>
<dbReference type="GO" id="GO:0016787">
    <property type="term" value="F:hydrolase activity"/>
    <property type="evidence" value="ECO:0007669"/>
    <property type="project" value="UniProtKB-KW"/>
</dbReference>
<dbReference type="InterPro" id="IPR029058">
    <property type="entry name" value="AB_hydrolase_fold"/>
</dbReference>
<dbReference type="PANTHER" id="PTHR45763:SF46">
    <property type="entry name" value="AB HYDROLASE-1 DOMAIN-CONTAINING PROTEIN"/>
    <property type="match status" value="1"/>
</dbReference>
<evidence type="ECO:0000313" key="2">
    <source>
        <dbReference type="EMBL" id="GER83910.1"/>
    </source>
</evidence>
<feature type="domain" description="AB hydrolase-1" evidence="1">
    <location>
        <begin position="33"/>
        <end position="281"/>
    </location>
</feature>
<dbReference type="SUPFAM" id="SSF53474">
    <property type="entry name" value="alpha/beta-Hydrolases"/>
    <property type="match status" value="1"/>
</dbReference>
<gene>
    <name evidence="2" type="ORF">KTAU_25470</name>
</gene>
<sequence>MAAFIPSSTDVTIQLRDGRRVGLAMIGPEDGFPIIHCHGSGSSRLEATLLAVQAEQAGVRLIALDRPGVGLSDPKPSYRLLDWPDDVAEVADHLGIKRFAVEGFSAGGPYALACAARIPQRLTACGLISTVAPPDLIRKAGPLWMRIIWGAGARLPHLLLSYARLVQRMTGTNAASIEKYLALYAKQLDPADQQLLSNPEIRQHLAQAMAESFRQGAAGNLAAVRAEVQPWGFSVEQVACERLHLWHGEQDRVMPIAPVRLLAQLLPHCVATFYPETGHFSTLAHHCLEIFSLLRE</sequence>
<protein>
    <submittedName>
        <fullName evidence="2">Alpha/beta hydrolase</fullName>
    </submittedName>
</protein>
<name>A0A5J4KB61_9CHLR</name>
<keyword evidence="2" id="KW-0378">Hydrolase</keyword>